<organism evidence="3 4">
    <name type="scientific">Alternaria atra</name>
    <dbReference type="NCBI Taxonomy" id="119953"/>
    <lineage>
        <taxon>Eukaryota</taxon>
        <taxon>Fungi</taxon>
        <taxon>Dikarya</taxon>
        <taxon>Ascomycota</taxon>
        <taxon>Pezizomycotina</taxon>
        <taxon>Dothideomycetes</taxon>
        <taxon>Pleosporomycetidae</taxon>
        <taxon>Pleosporales</taxon>
        <taxon>Pleosporineae</taxon>
        <taxon>Pleosporaceae</taxon>
        <taxon>Alternaria</taxon>
        <taxon>Alternaria sect. Ulocladioides</taxon>
    </lineage>
</organism>
<feature type="chain" id="PRO_5035224554" description="Transcription factor domain-containing protein" evidence="2">
    <location>
        <begin position="19"/>
        <end position="793"/>
    </location>
</feature>
<keyword evidence="2" id="KW-0732">Signal</keyword>
<evidence type="ECO:0000313" key="4">
    <source>
        <dbReference type="Proteomes" id="UP000676310"/>
    </source>
</evidence>
<dbReference type="EMBL" id="CAJRGZ010000019">
    <property type="protein sequence ID" value="CAG5162479.1"/>
    <property type="molecule type" value="Genomic_DNA"/>
</dbReference>
<evidence type="ECO:0000313" key="3">
    <source>
        <dbReference type="EMBL" id="CAG5162479.1"/>
    </source>
</evidence>
<feature type="compositionally biased region" description="Polar residues" evidence="1">
    <location>
        <begin position="570"/>
        <end position="602"/>
    </location>
</feature>
<keyword evidence="4" id="KW-1185">Reference proteome</keyword>
<feature type="region of interest" description="Disordered" evidence="1">
    <location>
        <begin position="525"/>
        <end position="545"/>
    </location>
</feature>
<dbReference type="OrthoDB" id="9986881at2759"/>
<evidence type="ECO:0000256" key="1">
    <source>
        <dbReference type="SAM" id="MobiDB-lite"/>
    </source>
</evidence>
<feature type="signal peptide" evidence="2">
    <location>
        <begin position="1"/>
        <end position="18"/>
    </location>
</feature>
<evidence type="ECO:0008006" key="5">
    <source>
        <dbReference type="Google" id="ProtNLM"/>
    </source>
</evidence>
<reference evidence="3" key="1">
    <citation type="submission" date="2021-05" db="EMBL/GenBank/DDBJ databases">
        <authorList>
            <person name="Stam R."/>
        </authorList>
    </citation>
    <scope>NUCLEOTIDE SEQUENCE</scope>
    <source>
        <strain evidence="3">CS162</strain>
    </source>
</reference>
<dbReference type="AlphaFoldDB" id="A0A8J2N0K9"/>
<gene>
    <name evidence="3" type="ORF">ALTATR162_LOCUS6225</name>
</gene>
<comment type="caution">
    <text evidence="3">The sequence shown here is derived from an EMBL/GenBank/DDBJ whole genome shotgun (WGS) entry which is preliminary data.</text>
</comment>
<accession>A0A8J2N0K9</accession>
<sequence>MLAKSFTLSLACAGFTAAQSATLTFSVPPAAETLAIDATPANLPLFGVEAVQLTDDVVSSMQENPDLAEYASLFEFEDSSNSTLSARTRRVRRSLRCKTMPGDLLYPGKLTWSVFDLLLGGALEKIVPIGSSCYKKSEYNNYDAAKCANLVENWDQEEIYYVDNGALMNPLWYGMTCPIPTSGDFANGTCTQGGYSEYAVKVSNVAQIQLAVNFALKVHRKVPVTQSSWTIMTSETVTVEKFWEAFTFFFENMPLYNRAKTYSYFSLMKLAPGTYMWSMGPFFATDKTVEEYEALIKPFYEKCASLGIELNPKTTHHDSFYPAYQATFGTFNYYIGAATGIASNRLLTSDNWVNSEIRNQTVAAIQHVVENAVMINMYHQRPVDPVRKDINSVNPAFRNEESQMVIINSVLEESAAGEHREALEGRIHQLEAQLARHVNAPMHGMESIDQNLMANTPTSFDWQGPPPHLNLDTTIPATFTADDLDLGAFSARSGSMPSIAIDECEPFPNFSSPSSPVPSLWLGTTRASSPDSMPPGSALPQFGTAYPAMSKPIPSSIEPHTAPSWEFMAQASSSQLQPGTSSRGHSRKTSTSSLSQASNEQAMSPIPEVEDDILPLAPAPRLPRQGIFAARHTESPGPASSRSSFTDRSRALATTPLPSRFEAETLTTEFVQHLESLDYRAYSITPSLFSRFCESVYPNSQRPAVEISASMSMARFHVFLAMAIAMKVRIKDAPENTNALLDTCYELAMQQASSSTFWQETGGMEAAQLLALFASLRKPASEEPRGLQHSFSW</sequence>
<name>A0A8J2N0K9_9PLEO</name>
<dbReference type="GeneID" id="67018091"/>
<dbReference type="RefSeq" id="XP_043169781.1">
    <property type="nucleotide sequence ID" value="XM_043313846.1"/>
</dbReference>
<protein>
    <recommendedName>
        <fullName evidence="5">Transcription factor domain-containing protein</fullName>
    </recommendedName>
</protein>
<dbReference type="Proteomes" id="UP000676310">
    <property type="component" value="Unassembled WGS sequence"/>
</dbReference>
<feature type="region of interest" description="Disordered" evidence="1">
    <location>
        <begin position="570"/>
        <end position="603"/>
    </location>
</feature>
<evidence type="ECO:0000256" key="2">
    <source>
        <dbReference type="SAM" id="SignalP"/>
    </source>
</evidence>
<proteinExistence type="predicted"/>